<evidence type="ECO:0000256" key="2">
    <source>
        <dbReference type="ARBA" id="ARBA00022485"/>
    </source>
</evidence>
<evidence type="ECO:0000256" key="8">
    <source>
        <dbReference type="ARBA" id="ARBA00023239"/>
    </source>
</evidence>
<dbReference type="GO" id="GO:0009228">
    <property type="term" value="P:thiamine biosynthetic process"/>
    <property type="evidence" value="ECO:0007669"/>
    <property type="project" value="InterPro"/>
</dbReference>
<proteinExistence type="predicted"/>
<dbReference type="GO" id="GO:0005829">
    <property type="term" value="C:cytosol"/>
    <property type="evidence" value="ECO:0007669"/>
    <property type="project" value="TreeGrafter"/>
</dbReference>
<evidence type="ECO:0000313" key="9">
    <source>
        <dbReference type="EMBL" id="GER93443.1"/>
    </source>
</evidence>
<dbReference type="AlphaFoldDB" id="A0A5J4L112"/>
<organism evidence="9">
    <name type="scientific">hot springs metagenome</name>
    <dbReference type="NCBI Taxonomy" id="433727"/>
    <lineage>
        <taxon>unclassified sequences</taxon>
        <taxon>metagenomes</taxon>
        <taxon>ecological metagenomes</taxon>
    </lineage>
</organism>
<keyword evidence="3" id="KW-0949">S-adenosyl-L-methionine</keyword>
<evidence type="ECO:0000256" key="7">
    <source>
        <dbReference type="ARBA" id="ARBA00023014"/>
    </source>
</evidence>
<dbReference type="Pfam" id="PF01964">
    <property type="entry name" value="ThiC_Rad_SAM"/>
    <property type="match status" value="1"/>
</dbReference>
<dbReference type="SFLD" id="SFLDF00407">
    <property type="entry name" value="phosphomethylpyrimidine_syntha"/>
    <property type="match status" value="1"/>
</dbReference>
<dbReference type="EMBL" id="BLAB01000001">
    <property type="protein sequence ID" value="GER93443.1"/>
    <property type="molecule type" value="Genomic_DNA"/>
</dbReference>
<sequence>MTQIEKAANGELTAEIIKVATDEGLEPEIIKARVAAGKIVIPSNKNRKQKIVGIGKGLRTKINASIGTSTDIADLLMEVKKARIAEQYGADTLMDLSVGGDIRGIRRAVMETVDLPVGTVPLYEAFAIAIEKYGGAVNMPEELLWDILEMQCEEGVAFMAIHCGINLMTIDRLKKQGYRYGGLVSKGGSYLTAWMLHNNKENPLYEKFDRVVEILKKHDVVLSLGNGFRAGAIHDSSDRVQIQELIINCELAEIGKNMGCQTMVEGPGHIPIDEIEANVILEKKMSGESPFYMLGPITTDIAPGYDHITSAIGAALSSAYGADFICYVTPAEHLGLPFPEDVKQGVIAARIAAHIGDMVKLRKRDKDKEMSIARRDLNWHKQFELAITKDEAVRIRDERQPSAEDSCTMCGQFCASRILKGMFDTEIRSGGKC</sequence>
<protein>
    <submittedName>
        <fullName evidence="9">5-hydroxybenzimidazole synthase BzaF</fullName>
    </submittedName>
</protein>
<dbReference type="PANTHER" id="PTHR30557">
    <property type="entry name" value="THIAMINE BIOSYNTHESIS PROTEIN THIC"/>
    <property type="match status" value="1"/>
</dbReference>
<dbReference type="Gene3D" id="3.20.20.540">
    <property type="entry name" value="Radical SAM ThiC family, central domain"/>
    <property type="match status" value="1"/>
</dbReference>
<dbReference type="InterPro" id="IPR002817">
    <property type="entry name" value="ThiC/BzaA/B"/>
</dbReference>
<keyword evidence="8" id="KW-0456">Lyase</keyword>
<dbReference type="NCBIfam" id="NF009895">
    <property type="entry name" value="PRK13352.1"/>
    <property type="match status" value="1"/>
</dbReference>
<accession>A0A5J4L112</accession>
<evidence type="ECO:0000256" key="1">
    <source>
        <dbReference type="ARBA" id="ARBA00001966"/>
    </source>
</evidence>
<dbReference type="SFLD" id="SFLDS00113">
    <property type="entry name" value="Radical_SAM_Phosphomethylpyrim"/>
    <property type="match status" value="1"/>
</dbReference>
<gene>
    <name evidence="9" type="ORF">A45J_1184</name>
</gene>
<dbReference type="GO" id="GO:0051539">
    <property type="term" value="F:4 iron, 4 sulfur cluster binding"/>
    <property type="evidence" value="ECO:0007669"/>
    <property type="project" value="UniProtKB-KW"/>
</dbReference>
<comment type="cofactor">
    <cofactor evidence="1">
        <name>[4Fe-4S] cluster</name>
        <dbReference type="ChEBI" id="CHEBI:49883"/>
    </cofactor>
</comment>
<keyword evidence="6" id="KW-0408">Iron</keyword>
<name>A0A5J4L112_9ZZZZ</name>
<dbReference type="InterPro" id="IPR038521">
    <property type="entry name" value="ThiC/Bza_core_dom"/>
</dbReference>
<dbReference type="PANTHER" id="PTHR30557:SF1">
    <property type="entry name" value="PHOSPHOMETHYLPYRIMIDINE SYNTHASE, CHLOROPLASTIC"/>
    <property type="match status" value="1"/>
</dbReference>
<dbReference type="FunFam" id="3.20.20.540:FF:000001">
    <property type="entry name" value="Phosphomethylpyrimidine synthase"/>
    <property type="match status" value="1"/>
</dbReference>
<keyword evidence="2" id="KW-0004">4Fe-4S</keyword>
<comment type="caution">
    <text evidence="9">The sequence shown here is derived from an EMBL/GenBank/DDBJ whole genome shotgun (WGS) entry which is preliminary data.</text>
</comment>
<dbReference type="Gene3D" id="6.10.250.620">
    <property type="match status" value="1"/>
</dbReference>
<dbReference type="GO" id="GO:0016829">
    <property type="term" value="F:lyase activity"/>
    <property type="evidence" value="ECO:0007669"/>
    <property type="project" value="UniProtKB-KW"/>
</dbReference>
<keyword evidence="4" id="KW-0479">Metal-binding</keyword>
<keyword evidence="5" id="KW-0862">Zinc</keyword>
<dbReference type="NCBIfam" id="TIGR00190">
    <property type="entry name" value="thiC"/>
    <property type="match status" value="1"/>
</dbReference>
<reference evidence="9" key="1">
    <citation type="submission" date="2019-10" db="EMBL/GenBank/DDBJ databases">
        <title>Metagenomic sequencing of thiosulfate-disproportionating enrichment culture.</title>
        <authorList>
            <person name="Umezawa K."/>
            <person name="Kojima H."/>
            <person name="Fukui M."/>
        </authorList>
    </citation>
    <scope>NUCLEOTIDE SEQUENCE</scope>
    <source>
        <strain evidence="9">45J</strain>
    </source>
</reference>
<keyword evidence="7" id="KW-0411">Iron-sulfur</keyword>
<evidence type="ECO:0000256" key="3">
    <source>
        <dbReference type="ARBA" id="ARBA00022691"/>
    </source>
</evidence>
<dbReference type="GO" id="GO:0046872">
    <property type="term" value="F:metal ion binding"/>
    <property type="evidence" value="ECO:0007669"/>
    <property type="project" value="UniProtKB-KW"/>
</dbReference>
<evidence type="ECO:0000256" key="5">
    <source>
        <dbReference type="ARBA" id="ARBA00022833"/>
    </source>
</evidence>
<evidence type="ECO:0000256" key="6">
    <source>
        <dbReference type="ARBA" id="ARBA00023004"/>
    </source>
</evidence>
<evidence type="ECO:0000256" key="4">
    <source>
        <dbReference type="ARBA" id="ARBA00022723"/>
    </source>
</evidence>
<dbReference type="SFLD" id="SFLDG01114">
    <property type="entry name" value="phosphomethylpyrimidine_syntha"/>
    <property type="match status" value="1"/>
</dbReference>